<dbReference type="CDD" id="cd00519">
    <property type="entry name" value="Lipase_3"/>
    <property type="match status" value="1"/>
</dbReference>
<dbReference type="PANTHER" id="PTHR46086:SF4">
    <property type="entry name" value="ALPHA_BETA-HYDROLASES SUPERFAMILY PROTEIN"/>
    <property type="match status" value="1"/>
</dbReference>
<evidence type="ECO:0000313" key="2">
    <source>
        <dbReference type="EMBL" id="KAG9451027.1"/>
    </source>
</evidence>
<dbReference type="GO" id="GO:0004806">
    <property type="term" value="F:triacylglycerol lipase activity"/>
    <property type="evidence" value="ECO:0007669"/>
    <property type="project" value="InterPro"/>
</dbReference>
<dbReference type="InterPro" id="IPR029058">
    <property type="entry name" value="AB_hydrolase_fold"/>
</dbReference>
<gene>
    <name evidence="2" type="ORF">H6P81_010992</name>
</gene>
<name>A0AAV7EQA2_ARIFI</name>
<sequence>MADQYLRCDDYLVLKPRNGGLRDLLQLLYSSNISENKYIESPEGATLEGAKRRWYLFVSVLLQKFILFIRKPMFWFGLSAEFFLNLVPENQNLATLLSNIVRGKLKIPDQKSPTFRSFAGHVDQRFELDKKIKYGDGRYLAALTVMASKLAYENESLIKQTVNQHWKMEFIKFFDCWDDYRGALSTQAFMFCDNPDEPNLIVVAFRGTEPFDATAWCTDLDFSWYELPECGKVHGGFVKALGLLQRQGDWPKEEEEDDGDDQHRPPRTYAYFAVKEKLEEVLGRSREGARFVVTGHSLGGALAVLFPAILAVQGEEGLLGRMGGVYTFGQPRVGDEKFGEFVMERCFKGGSTGEYCRYVYCNDIVPRLPYDDKTLLFKHFGTCLYFDSYYNGQIVKEEPNKNYFALWSLLPRHINAVWELIRSFIIGYRRGSDYREGWFLTFLRLFGLIVPGLLDHNPQDYVNLTRIGTMKALKID</sequence>
<dbReference type="InterPro" id="IPR002921">
    <property type="entry name" value="Fungal_lipase-type"/>
</dbReference>
<evidence type="ECO:0000259" key="1">
    <source>
        <dbReference type="Pfam" id="PF01764"/>
    </source>
</evidence>
<reference evidence="2 3" key="1">
    <citation type="submission" date="2021-07" db="EMBL/GenBank/DDBJ databases">
        <title>The Aristolochia fimbriata genome: insights into angiosperm evolution, floral development and chemical biosynthesis.</title>
        <authorList>
            <person name="Jiao Y."/>
        </authorList>
    </citation>
    <scope>NUCLEOTIDE SEQUENCE [LARGE SCALE GENOMIC DNA]</scope>
    <source>
        <strain evidence="2">IBCAS-2021</strain>
        <tissue evidence="2">Leaf</tissue>
    </source>
</reference>
<feature type="domain" description="Fungal lipase-type" evidence="1">
    <location>
        <begin position="202"/>
        <end position="371"/>
    </location>
</feature>
<organism evidence="2 3">
    <name type="scientific">Aristolochia fimbriata</name>
    <name type="common">White veined hardy Dutchman's pipe vine</name>
    <dbReference type="NCBI Taxonomy" id="158543"/>
    <lineage>
        <taxon>Eukaryota</taxon>
        <taxon>Viridiplantae</taxon>
        <taxon>Streptophyta</taxon>
        <taxon>Embryophyta</taxon>
        <taxon>Tracheophyta</taxon>
        <taxon>Spermatophyta</taxon>
        <taxon>Magnoliopsida</taxon>
        <taxon>Magnoliidae</taxon>
        <taxon>Piperales</taxon>
        <taxon>Aristolochiaceae</taxon>
        <taxon>Aristolochia</taxon>
    </lineage>
</organism>
<accession>A0AAV7EQA2</accession>
<dbReference type="GO" id="GO:0006629">
    <property type="term" value="P:lipid metabolic process"/>
    <property type="evidence" value="ECO:0007669"/>
    <property type="project" value="InterPro"/>
</dbReference>
<dbReference type="PANTHER" id="PTHR46086">
    <property type="entry name" value="ALPHA/BETA-HYDROLASES SUPERFAMILY PROTEIN"/>
    <property type="match status" value="1"/>
</dbReference>
<dbReference type="InterPro" id="IPR044819">
    <property type="entry name" value="OBL-like"/>
</dbReference>
<dbReference type="Pfam" id="PF01764">
    <property type="entry name" value="Lipase_3"/>
    <property type="match status" value="1"/>
</dbReference>
<dbReference type="AlphaFoldDB" id="A0AAV7EQA2"/>
<comment type="caution">
    <text evidence="2">The sequence shown here is derived from an EMBL/GenBank/DDBJ whole genome shotgun (WGS) entry which is preliminary data.</text>
</comment>
<dbReference type="Gene3D" id="3.40.50.1820">
    <property type="entry name" value="alpha/beta hydrolase"/>
    <property type="match status" value="1"/>
</dbReference>
<dbReference type="EMBL" id="JAINDJ010000004">
    <property type="protein sequence ID" value="KAG9451027.1"/>
    <property type="molecule type" value="Genomic_DNA"/>
</dbReference>
<protein>
    <recommendedName>
        <fullName evidence="1">Fungal lipase-type domain-containing protein</fullName>
    </recommendedName>
</protein>
<evidence type="ECO:0000313" key="3">
    <source>
        <dbReference type="Proteomes" id="UP000825729"/>
    </source>
</evidence>
<dbReference type="SUPFAM" id="SSF53474">
    <property type="entry name" value="alpha/beta-Hydrolases"/>
    <property type="match status" value="1"/>
</dbReference>
<keyword evidence="3" id="KW-1185">Reference proteome</keyword>
<dbReference type="Proteomes" id="UP000825729">
    <property type="component" value="Unassembled WGS sequence"/>
</dbReference>
<proteinExistence type="predicted"/>